<evidence type="ECO:0000256" key="1">
    <source>
        <dbReference type="ARBA" id="ARBA00004651"/>
    </source>
</evidence>
<evidence type="ECO:0000256" key="3">
    <source>
        <dbReference type="ARBA" id="ARBA00022475"/>
    </source>
</evidence>
<dbReference type="GO" id="GO:0046872">
    <property type="term" value="F:metal ion binding"/>
    <property type="evidence" value="ECO:0007669"/>
    <property type="project" value="UniProtKB-KW"/>
</dbReference>
<dbReference type="InterPro" id="IPR003691">
    <property type="entry name" value="FluC"/>
</dbReference>
<evidence type="ECO:0000256" key="5">
    <source>
        <dbReference type="ARBA" id="ARBA00022723"/>
    </source>
</evidence>
<evidence type="ECO:0000256" key="14">
    <source>
        <dbReference type="HAMAP-Rule" id="MF_00454"/>
    </source>
</evidence>
<evidence type="ECO:0000256" key="10">
    <source>
        <dbReference type="ARBA" id="ARBA00023303"/>
    </source>
</evidence>
<comment type="similarity">
    <text evidence="11 14">Belongs to the fluoride channel Fluc/FEX (TC 1.A.43) family.</text>
</comment>
<evidence type="ECO:0000256" key="2">
    <source>
        <dbReference type="ARBA" id="ARBA00022448"/>
    </source>
</evidence>
<keyword evidence="8 14" id="KW-0406">Ion transport</keyword>
<dbReference type="RefSeq" id="WP_151700603.1">
    <property type="nucleotide sequence ID" value="NZ_CP031223.1"/>
</dbReference>
<evidence type="ECO:0000313" key="16">
    <source>
        <dbReference type="Proteomes" id="UP000325517"/>
    </source>
</evidence>
<organism evidence="15 16">
    <name type="scientific">Psychrobacillus glaciei</name>
    <dbReference type="NCBI Taxonomy" id="2283160"/>
    <lineage>
        <taxon>Bacteria</taxon>
        <taxon>Bacillati</taxon>
        <taxon>Bacillota</taxon>
        <taxon>Bacilli</taxon>
        <taxon>Bacillales</taxon>
        <taxon>Bacillaceae</taxon>
        <taxon>Psychrobacillus</taxon>
    </lineage>
</organism>
<keyword evidence="3 14" id="KW-1003">Cell membrane</keyword>
<gene>
    <name evidence="14" type="primary">fluC</name>
    <name evidence="14" type="synonym">crcB</name>
    <name evidence="15" type="ORF">PB01_13100</name>
</gene>
<keyword evidence="16" id="KW-1185">Reference proteome</keyword>
<keyword evidence="9 14" id="KW-0472">Membrane</keyword>
<name>A0A5J6SPW9_9BACI</name>
<feature type="transmembrane region" description="Helical" evidence="14">
    <location>
        <begin position="6"/>
        <end position="21"/>
    </location>
</feature>
<evidence type="ECO:0000256" key="7">
    <source>
        <dbReference type="ARBA" id="ARBA00023053"/>
    </source>
</evidence>
<feature type="transmembrane region" description="Helical" evidence="14">
    <location>
        <begin position="33"/>
        <end position="54"/>
    </location>
</feature>
<dbReference type="GO" id="GO:0062054">
    <property type="term" value="F:fluoride channel activity"/>
    <property type="evidence" value="ECO:0007669"/>
    <property type="project" value="UniProtKB-UniRule"/>
</dbReference>
<keyword evidence="6 14" id="KW-1133">Transmembrane helix</keyword>
<keyword evidence="5 14" id="KW-0479">Metal-binding</keyword>
<reference evidence="15 16" key="1">
    <citation type="submission" date="2018-07" db="EMBL/GenBank/DDBJ databases">
        <title>Complete genome sequence of Psychrobacillus sp. PB01, isolated from iceberg, and comparative genome analysis of Psychrobacillus strains.</title>
        <authorList>
            <person name="Lee P.C."/>
        </authorList>
    </citation>
    <scope>NUCLEOTIDE SEQUENCE [LARGE SCALE GENOMIC DNA]</scope>
    <source>
        <strain evidence="15 16">PB01</strain>
    </source>
</reference>
<dbReference type="Proteomes" id="UP000325517">
    <property type="component" value="Chromosome"/>
</dbReference>
<dbReference type="PANTHER" id="PTHR28259:SF16">
    <property type="entry name" value="FLUORIDE-SPECIFIC ION CHANNEL FLUC 2"/>
    <property type="match status" value="1"/>
</dbReference>
<dbReference type="AlphaFoldDB" id="A0A5J6SPW9"/>
<accession>A0A5J6SPW9</accession>
<comment type="activity regulation">
    <text evidence="14">Na(+) is not transported, but it plays an essential structural role and its presence is essential for fluoride channel function.</text>
</comment>
<dbReference type="EMBL" id="CP031223">
    <property type="protein sequence ID" value="QFF99699.1"/>
    <property type="molecule type" value="Genomic_DNA"/>
</dbReference>
<evidence type="ECO:0000256" key="8">
    <source>
        <dbReference type="ARBA" id="ARBA00023065"/>
    </source>
</evidence>
<comment type="function">
    <text evidence="13 14">Fluoride-specific ion channel. Important for reducing fluoride concentration in the cell, thus reducing its toxicity.</text>
</comment>
<evidence type="ECO:0000256" key="12">
    <source>
        <dbReference type="ARBA" id="ARBA00035585"/>
    </source>
</evidence>
<evidence type="ECO:0000313" key="15">
    <source>
        <dbReference type="EMBL" id="QFF99699.1"/>
    </source>
</evidence>
<keyword evidence="10 14" id="KW-0407">Ion channel</keyword>
<protein>
    <recommendedName>
        <fullName evidence="14">Fluoride-specific ion channel FluC</fullName>
    </recommendedName>
</protein>
<dbReference type="KEGG" id="psyo:PB01_13100"/>
<sequence>MTAIVAVSVGGFLGAIFRFYIAQKWNENVEGKIPFGTLFVNLSGSFLLGFIASLSLNEMYVLLISTGFLGAFTTFSTLNKELVTLQKLPRKWILYFTITYAGGLCLAFLGYSFGK</sequence>
<feature type="binding site" evidence="14">
    <location>
        <position position="70"/>
    </location>
    <ligand>
        <name>Na(+)</name>
        <dbReference type="ChEBI" id="CHEBI:29101"/>
        <note>structural</note>
    </ligand>
</feature>
<evidence type="ECO:0000256" key="6">
    <source>
        <dbReference type="ARBA" id="ARBA00022989"/>
    </source>
</evidence>
<dbReference type="GO" id="GO:0005886">
    <property type="term" value="C:plasma membrane"/>
    <property type="evidence" value="ECO:0007669"/>
    <property type="project" value="UniProtKB-SubCell"/>
</dbReference>
<keyword evidence="4 14" id="KW-0812">Transmembrane</keyword>
<proteinExistence type="inferred from homology"/>
<feature type="transmembrane region" description="Helical" evidence="14">
    <location>
        <begin position="60"/>
        <end position="80"/>
    </location>
</feature>
<evidence type="ECO:0000256" key="9">
    <source>
        <dbReference type="ARBA" id="ARBA00023136"/>
    </source>
</evidence>
<dbReference type="HAMAP" id="MF_00454">
    <property type="entry name" value="FluC"/>
    <property type="match status" value="1"/>
</dbReference>
<evidence type="ECO:0000256" key="11">
    <source>
        <dbReference type="ARBA" id="ARBA00035120"/>
    </source>
</evidence>
<dbReference type="OrthoDB" id="9815830at2"/>
<keyword evidence="2 14" id="KW-0813">Transport</keyword>
<feature type="binding site" evidence="14">
    <location>
        <position position="73"/>
    </location>
    <ligand>
        <name>Na(+)</name>
        <dbReference type="ChEBI" id="CHEBI:29101"/>
        <note>structural</note>
    </ligand>
</feature>
<evidence type="ECO:0000256" key="13">
    <source>
        <dbReference type="ARBA" id="ARBA00049940"/>
    </source>
</evidence>
<keyword evidence="7 14" id="KW-0915">Sodium</keyword>
<dbReference type="Pfam" id="PF02537">
    <property type="entry name" value="CRCB"/>
    <property type="match status" value="1"/>
</dbReference>
<comment type="catalytic activity">
    <reaction evidence="12">
        <text>fluoride(in) = fluoride(out)</text>
        <dbReference type="Rhea" id="RHEA:76159"/>
        <dbReference type="ChEBI" id="CHEBI:17051"/>
    </reaction>
    <physiologicalReaction direction="left-to-right" evidence="12">
        <dbReference type="Rhea" id="RHEA:76160"/>
    </physiologicalReaction>
</comment>
<feature type="transmembrane region" description="Helical" evidence="14">
    <location>
        <begin position="92"/>
        <end position="113"/>
    </location>
</feature>
<dbReference type="PANTHER" id="PTHR28259">
    <property type="entry name" value="FLUORIDE EXPORT PROTEIN 1-RELATED"/>
    <property type="match status" value="1"/>
</dbReference>
<dbReference type="GO" id="GO:0140114">
    <property type="term" value="P:cellular detoxification of fluoride"/>
    <property type="evidence" value="ECO:0007669"/>
    <property type="project" value="UniProtKB-UniRule"/>
</dbReference>
<evidence type="ECO:0000256" key="4">
    <source>
        <dbReference type="ARBA" id="ARBA00022692"/>
    </source>
</evidence>
<comment type="subcellular location">
    <subcellularLocation>
        <location evidence="1 14">Cell membrane</location>
        <topology evidence="1 14">Multi-pass membrane protein</topology>
    </subcellularLocation>
</comment>